<dbReference type="EMBL" id="LAZR01000227">
    <property type="protein sequence ID" value="KKN80641.1"/>
    <property type="molecule type" value="Genomic_DNA"/>
</dbReference>
<comment type="caution">
    <text evidence="1">The sequence shown here is derived from an EMBL/GenBank/DDBJ whole genome shotgun (WGS) entry which is preliminary data.</text>
</comment>
<organism evidence="1">
    <name type="scientific">marine sediment metagenome</name>
    <dbReference type="NCBI Taxonomy" id="412755"/>
    <lineage>
        <taxon>unclassified sequences</taxon>
        <taxon>metagenomes</taxon>
        <taxon>ecological metagenomes</taxon>
    </lineage>
</organism>
<evidence type="ECO:0000313" key="1">
    <source>
        <dbReference type="EMBL" id="KKN80641.1"/>
    </source>
</evidence>
<protein>
    <submittedName>
        <fullName evidence="1">Uncharacterized protein</fullName>
    </submittedName>
</protein>
<reference evidence="1" key="1">
    <citation type="journal article" date="2015" name="Nature">
        <title>Complex archaea that bridge the gap between prokaryotes and eukaryotes.</title>
        <authorList>
            <person name="Spang A."/>
            <person name="Saw J.H."/>
            <person name="Jorgensen S.L."/>
            <person name="Zaremba-Niedzwiedzka K."/>
            <person name="Martijn J."/>
            <person name="Lind A.E."/>
            <person name="van Eijk R."/>
            <person name="Schleper C."/>
            <person name="Guy L."/>
            <person name="Ettema T.J."/>
        </authorList>
    </citation>
    <scope>NUCLEOTIDE SEQUENCE</scope>
</reference>
<name>A0A0F9W4Q3_9ZZZZ</name>
<proteinExistence type="predicted"/>
<gene>
    <name evidence="1" type="ORF">LCGC14_0327330</name>
</gene>
<accession>A0A0F9W4Q3</accession>
<sequence length="126" mass="14496">MNREALEAGQVLEVVHPFTWDKATVYDEKADATKEIKTWRPGLRFELEDQASPDGGRGIAVAEAEGLQIFTIVSLHKPGRYPERVFYTREWQDPDGKRFGKLHLRVTTTVALRRRINGYAYEYEVA</sequence>
<dbReference type="AlphaFoldDB" id="A0A0F9W4Q3"/>